<dbReference type="Proteomes" id="UP000179013">
    <property type="component" value="Unassembled WGS sequence"/>
</dbReference>
<evidence type="ECO:0000256" key="5">
    <source>
        <dbReference type="PROSITE-ProRule" id="PRU00339"/>
    </source>
</evidence>
<proteinExistence type="predicted"/>
<evidence type="ECO:0000256" key="2">
    <source>
        <dbReference type="ARBA" id="ARBA00022692"/>
    </source>
</evidence>
<feature type="transmembrane region" description="Helical" evidence="6">
    <location>
        <begin position="201"/>
        <end position="219"/>
    </location>
</feature>
<evidence type="ECO:0000313" key="9">
    <source>
        <dbReference type="Proteomes" id="UP000179013"/>
    </source>
</evidence>
<evidence type="ECO:0000256" key="1">
    <source>
        <dbReference type="ARBA" id="ARBA00004141"/>
    </source>
</evidence>
<keyword evidence="5" id="KW-0802">TPR repeat</keyword>
<gene>
    <name evidence="8" type="ORF">A2V80_00185</name>
</gene>
<dbReference type="AlphaFoldDB" id="A0A1F7XC73"/>
<feature type="transmembrane region" description="Helical" evidence="6">
    <location>
        <begin position="7"/>
        <end position="27"/>
    </location>
</feature>
<feature type="transmembrane region" description="Helical" evidence="6">
    <location>
        <begin position="98"/>
        <end position="117"/>
    </location>
</feature>
<dbReference type="Pfam" id="PF04932">
    <property type="entry name" value="Wzy_C"/>
    <property type="match status" value="1"/>
</dbReference>
<dbReference type="GO" id="GO:0016020">
    <property type="term" value="C:membrane"/>
    <property type="evidence" value="ECO:0007669"/>
    <property type="project" value="UniProtKB-SubCell"/>
</dbReference>
<dbReference type="InterPro" id="IPR011990">
    <property type="entry name" value="TPR-like_helical_dom_sf"/>
</dbReference>
<feature type="transmembrane region" description="Helical" evidence="6">
    <location>
        <begin position="33"/>
        <end position="53"/>
    </location>
</feature>
<evidence type="ECO:0000256" key="4">
    <source>
        <dbReference type="ARBA" id="ARBA00023136"/>
    </source>
</evidence>
<keyword evidence="3 6" id="KW-1133">Transmembrane helix</keyword>
<feature type="transmembrane region" description="Helical" evidence="6">
    <location>
        <begin position="65"/>
        <end position="86"/>
    </location>
</feature>
<feature type="domain" description="O-antigen ligase-related" evidence="7">
    <location>
        <begin position="209"/>
        <end position="379"/>
    </location>
</feature>
<feature type="transmembrane region" description="Helical" evidence="6">
    <location>
        <begin position="129"/>
        <end position="150"/>
    </location>
</feature>
<evidence type="ECO:0000256" key="6">
    <source>
        <dbReference type="SAM" id="Phobius"/>
    </source>
</evidence>
<dbReference type="InterPro" id="IPR019734">
    <property type="entry name" value="TPR_rpt"/>
</dbReference>
<feature type="repeat" description="TPR" evidence="5">
    <location>
        <begin position="611"/>
        <end position="644"/>
    </location>
</feature>
<dbReference type="Gene3D" id="1.25.40.10">
    <property type="entry name" value="Tetratricopeptide repeat domain"/>
    <property type="match status" value="1"/>
</dbReference>
<dbReference type="SMART" id="SM00028">
    <property type="entry name" value="TPR"/>
    <property type="match status" value="4"/>
</dbReference>
<comment type="subcellular location">
    <subcellularLocation>
        <location evidence="1">Membrane</location>
        <topology evidence="1">Multi-pass membrane protein</topology>
    </subcellularLocation>
</comment>
<feature type="transmembrane region" description="Helical" evidence="6">
    <location>
        <begin position="468"/>
        <end position="489"/>
    </location>
</feature>
<feature type="transmembrane region" description="Helical" evidence="6">
    <location>
        <begin position="363"/>
        <end position="390"/>
    </location>
</feature>
<dbReference type="PANTHER" id="PTHR37422:SF13">
    <property type="entry name" value="LIPOPOLYSACCHARIDE BIOSYNTHESIS PROTEIN PA4999-RELATED"/>
    <property type="match status" value="1"/>
</dbReference>
<keyword evidence="2 6" id="KW-0812">Transmembrane</keyword>
<feature type="transmembrane region" description="Helical" evidence="6">
    <location>
        <begin position="252"/>
        <end position="270"/>
    </location>
</feature>
<feature type="transmembrane region" description="Helical" evidence="6">
    <location>
        <begin position="225"/>
        <end position="243"/>
    </location>
</feature>
<keyword evidence="4 6" id="KW-0472">Membrane</keyword>
<name>A0A1F7XC73_9BACT</name>
<evidence type="ECO:0000259" key="7">
    <source>
        <dbReference type="Pfam" id="PF04932"/>
    </source>
</evidence>
<sequence>MKKITNIITGLYCGLFFFVPLILVPITSELFEFNKLILVYLVTLIVISLWIAKMIIGKKILFRRTLLDIPILLFIATLLLSTLASVDIRTSIFGYYSRFNGGLLSIIAYAALYWAYVTHMDKNNIKKSINFLLASALFVSVYGVLQHLGVDKDIWVQDVQTRVFSTLGQPNWLAAWLVAVLPIMWAFAIRNSKFEIRNLKESSWIWILLSALFFLTLLYTGSRSGLLGFAVAHLVFWGSTLAIKGKGILKPFLIINFLLLIVTMINGTLFTPSISELLKSKITPINQGSHVETPTGPALEVGGTESGEIRKIVWRGAFELWKKYPILGTGVETFAFTYYNVRPIEHNLVSEWEYLYNKAHNEYLNYAATTGSIGLLSYLTLIIFMCVVFLKSFQSPVSSLQSNKKLEYIALFSGWISILVTNFFGFSVVPVSLLFFLYPAFALRLAPLAQGKLENNLKASPISIGQKISLTIVLLLTTYFLLLIGRYWYADYLYAKGKLENDSGNYVLARDILDEITMLSSKEAIFWDELSQATTQLALSLYEEGDNNLAQVYAQKAIDESRKSIQLSPANVNLKRTRASMFIKLSALDINYLINAKDTLVLASLQAPTDAQLMYNLALSYVRIGEVDKALSTLEKTVEIKRNYRNAWFGLALLHIDLGEKEKAIQELEYILENIDENDTVAKQELEELVK</sequence>
<feature type="transmembrane region" description="Helical" evidence="6">
    <location>
        <begin position="411"/>
        <end position="438"/>
    </location>
</feature>
<dbReference type="EMBL" id="MGFU01000034">
    <property type="protein sequence ID" value="OGM12563.1"/>
    <property type="molecule type" value="Genomic_DNA"/>
</dbReference>
<dbReference type="Pfam" id="PF13181">
    <property type="entry name" value="TPR_8"/>
    <property type="match status" value="2"/>
</dbReference>
<dbReference type="InterPro" id="IPR051533">
    <property type="entry name" value="WaaL-like"/>
</dbReference>
<accession>A0A1F7XC73</accession>
<organism evidence="8 9">
    <name type="scientific">Candidatus Woesebacteria bacterium RBG_16_39_8b</name>
    <dbReference type="NCBI Taxonomy" id="1802482"/>
    <lineage>
        <taxon>Bacteria</taxon>
        <taxon>Candidatus Woeseibacteriota</taxon>
    </lineage>
</organism>
<dbReference type="PANTHER" id="PTHR37422">
    <property type="entry name" value="TEICHURONIC ACID BIOSYNTHESIS PROTEIN TUAE"/>
    <property type="match status" value="1"/>
</dbReference>
<feature type="transmembrane region" description="Helical" evidence="6">
    <location>
        <begin position="170"/>
        <end position="189"/>
    </location>
</feature>
<protein>
    <recommendedName>
        <fullName evidence="7">O-antigen ligase-related domain-containing protein</fullName>
    </recommendedName>
</protein>
<dbReference type="PROSITE" id="PS50005">
    <property type="entry name" value="TPR"/>
    <property type="match status" value="1"/>
</dbReference>
<reference evidence="8 9" key="1">
    <citation type="journal article" date="2016" name="Nat. Commun.">
        <title>Thousands of microbial genomes shed light on interconnected biogeochemical processes in an aquifer system.</title>
        <authorList>
            <person name="Anantharaman K."/>
            <person name="Brown C.T."/>
            <person name="Hug L.A."/>
            <person name="Sharon I."/>
            <person name="Castelle C.J."/>
            <person name="Probst A.J."/>
            <person name="Thomas B.C."/>
            <person name="Singh A."/>
            <person name="Wilkins M.J."/>
            <person name="Karaoz U."/>
            <person name="Brodie E.L."/>
            <person name="Williams K.H."/>
            <person name="Hubbard S.S."/>
            <person name="Banfield J.F."/>
        </authorList>
    </citation>
    <scope>NUCLEOTIDE SEQUENCE [LARGE SCALE GENOMIC DNA]</scope>
</reference>
<dbReference type="SUPFAM" id="SSF48452">
    <property type="entry name" value="TPR-like"/>
    <property type="match status" value="1"/>
</dbReference>
<evidence type="ECO:0000313" key="8">
    <source>
        <dbReference type="EMBL" id="OGM12563.1"/>
    </source>
</evidence>
<evidence type="ECO:0000256" key="3">
    <source>
        <dbReference type="ARBA" id="ARBA00022989"/>
    </source>
</evidence>
<dbReference type="InterPro" id="IPR007016">
    <property type="entry name" value="O-antigen_ligase-rel_domated"/>
</dbReference>
<comment type="caution">
    <text evidence="8">The sequence shown here is derived from an EMBL/GenBank/DDBJ whole genome shotgun (WGS) entry which is preliminary data.</text>
</comment>